<evidence type="ECO:0000313" key="1">
    <source>
        <dbReference type="EMBL" id="KAJ1180981.1"/>
    </source>
</evidence>
<gene>
    <name evidence="1" type="ORF">NDU88_006192</name>
</gene>
<reference evidence="1" key="1">
    <citation type="journal article" date="2022" name="bioRxiv">
        <title>Sequencing and chromosome-scale assembly of the giantPleurodeles waltlgenome.</title>
        <authorList>
            <person name="Brown T."/>
            <person name="Elewa A."/>
            <person name="Iarovenko S."/>
            <person name="Subramanian E."/>
            <person name="Araus A.J."/>
            <person name="Petzold A."/>
            <person name="Susuki M."/>
            <person name="Suzuki K.-i.T."/>
            <person name="Hayashi T."/>
            <person name="Toyoda A."/>
            <person name="Oliveira C."/>
            <person name="Osipova E."/>
            <person name="Leigh N.D."/>
            <person name="Simon A."/>
            <person name="Yun M.H."/>
        </authorList>
    </citation>
    <scope>NUCLEOTIDE SEQUENCE</scope>
    <source>
        <strain evidence="1">20211129_DDA</strain>
        <tissue evidence="1">Liver</tissue>
    </source>
</reference>
<keyword evidence="2" id="KW-1185">Reference proteome</keyword>
<dbReference type="EMBL" id="JANPWB010000006">
    <property type="protein sequence ID" value="KAJ1180981.1"/>
    <property type="molecule type" value="Genomic_DNA"/>
</dbReference>
<protein>
    <submittedName>
        <fullName evidence="1">Uncharacterized protein</fullName>
    </submittedName>
</protein>
<dbReference type="Proteomes" id="UP001066276">
    <property type="component" value="Chromosome 3_2"/>
</dbReference>
<organism evidence="1 2">
    <name type="scientific">Pleurodeles waltl</name>
    <name type="common">Iberian ribbed newt</name>
    <dbReference type="NCBI Taxonomy" id="8319"/>
    <lineage>
        <taxon>Eukaryota</taxon>
        <taxon>Metazoa</taxon>
        <taxon>Chordata</taxon>
        <taxon>Craniata</taxon>
        <taxon>Vertebrata</taxon>
        <taxon>Euteleostomi</taxon>
        <taxon>Amphibia</taxon>
        <taxon>Batrachia</taxon>
        <taxon>Caudata</taxon>
        <taxon>Salamandroidea</taxon>
        <taxon>Salamandridae</taxon>
        <taxon>Pleurodelinae</taxon>
        <taxon>Pleurodeles</taxon>
    </lineage>
</organism>
<comment type="caution">
    <text evidence="1">The sequence shown here is derived from an EMBL/GenBank/DDBJ whole genome shotgun (WGS) entry which is preliminary data.</text>
</comment>
<sequence length="127" mass="13689">MIARCSARVCAFYVPCRSSIHDRDWVVAGPHRHALAQRPGPAVRLESDWVPVACAFTMINLCEGASAALAVPARLVGVPPYLLAGHGRCDRWAVWLRTGCASAFRLRPGPGRAAALVVNALDKELCE</sequence>
<dbReference type="AlphaFoldDB" id="A0AAV7TXK8"/>
<name>A0AAV7TXK8_PLEWA</name>
<accession>A0AAV7TXK8</accession>
<proteinExistence type="predicted"/>
<evidence type="ECO:0000313" key="2">
    <source>
        <dbReference type="Proteomes" id="UP001066276"/>
    </source>
</evidence>